<organism evidence="2 3">
    <name type="scientific">Puccinia sorghi</name>
    <dbReference type="NCBI Taxonomy" id="27349"/>
    <lineage>
        <taxon>Eukaryota</taxon>
        <taxon>Fungi</taxon>
        <taxon>Dikarya</taxon>
        <taxon>Basidiomycota</taxon>
        <taxon>Pucciniomycotina</taxon>
        <taxon>Pucciniomycetes</taxon>
        <taxon>Pucciniales</taxon>
        <taxon>Pucciniaceae</taxon>
        <taxon>Puccinia</taxon>
    </lineage>
</organism>
<evidence type="ECO:0000256" key="1">
    <source>
        <dbReference type="SAM" id="MobiDB-lite"/>
    </source>
</evidence>
<dbReference type="Proteomes" id="UP000037035">
    <property type="component" value="Unassembled WGS sequence"/>
</dbReference>
<proteinExistence type="predicted"/>
<gene>
    <name evidence="2" type="ORF">VP01_4g6</name>
</gene>
<reference evidence="2 3" key="1">
    <citation type="submission" date="2015-08" db="EMBL/GenBank/DDBJ databases">
        <title>Next Generation Sequencing and Analysis of the Genome of Puccinia sorghi L Schw, the Causal Agent of Maize Common Rust.</title>
        <authorList>
            <person name="Rochi L."/>
            <person name="Burguener G."/>
            <person name="Darino M."/>
            <person name="Turjanski A."/>
            <person name="Kreff E."/>
            <person name="Dieguez M.J."/>
            <person name="Sacco F."/>
        </authorList>
    </citation>
    <scope>NUCLEOTIDE SEQUENCE [LARGE SCALE GENOMIC DNA]</scope>
    <source>
        <strain evidence="2 3">RO10H11247</strain>
    </source>
</reference>
<protein>
    <submittedName>
        <fullName evidence="2">Uncharacterized protein</fullName>
    </submittedName>
</protein>
<dbReference type="VEuPathDB" id="FungiDB:VP01_4g6"/>
<evidence type="ECO:0000313" key="2">
    <source>
        <dbReference type="EMBL" id="KNZ49443.1"/>
    </source>
</evidence>
<keyword evidence="3" id="KW-1185">Reference proteome</keyword>
<feature type="region of interest" description="Disordered" evidence="1">
    <location>
        <begin position="183"/>
        <end position="206"/>
    </location>
</feature>
<evidence type="ECO:0000313" key="3">
    <source>
        <dbReference type="Proteomes" id="UP000037035"/>
    </source>
</evidence>
<dbReference type="EMBL" id="LAVV01010166">
    <property type="protein sequence ID" value="KNZ49443.1"/>
    <property type="molecule type" value="Genomic_DNA"/>
</dbReference>
<comment type="caution">
    <text evidence="2">The sequence shown here is derived from an EMBL/GenBank/DDBJ whole genome shotgun (WGS) entry which is preliminary data.</text>
</comment>
<accession>A0A0L6ULN8</accession>
<name>A0A0L6ULN8_9BASI</name>
<sequence>MIILRCSERGDWFRSKCKSLYSLNTEPNADRLIIYHRFAILLAPSDRQLFNGQAMIEDIENQGEAAANQLLNAETAAPEQIGSGGDILLFMIYHLLRAVFFLYFLCGVEMHLSMAKTEVKKKPNRTKTKRGKKGWRVATHICRRTNSKPTGVTLTVHYRRLNGLLAISCRHGLASLCQRGWGPQVDRENKSQPPEPGPGGTRKQSVWSISSALTLSRRFQGEWKRLVVVEKSVTGKSRNKESPSGVTQPGLRRGTCSIGARSKTLPQYMLRAQSTSVEAVSDSLNSPTLNDDSTRLIMKLSCGAVSVPASKITTSTRLPKSIMGAPCFCFVFSFLTTAECIQKLCSSLILTGSKSLQPELRLTESLKEEPHTSRFSELESNIQLLSSEMYLRGKTILVEFSQIGQRAFVEIFHWVSTSSLAQIQKRALDQNVVRLVFHFLFHIPEINWSKFRTVNYSPPRSSHVVIDIPSKLIVSRRHRMMA</sequence>
<feature type="region of interest" description="Disordered" evidence="1">
    <location>
        <begin position="234"/>
        <end position="254"/>
    </location>
</feature>
<dbReference type="AlphaFoldDB" id="A0A0L6ULN8"/>